<dbReference type="Proteomes" id="UP001165960">
    <property type="component" value="Unassembled WGS sequence"/>
</dbReference>
<accession>A0ACC2SEB2</accession>
<reference evidence="1" key="1">
    <citation type="submission" date="2022-04" db="EMBL/GenBank/DDBJ databases">
        <title>Genome of the entomopathogenic fungus Entomophthora muscae.</title>
        <authorList>
            <person name="Elya C."/>
            <person name="Lovett B.R."/>
            <person name="Lee E."/>
            <person name="Macias A.M."/>
            <person name="Hajek A.E."/>
            <person name="De Bivort B.L."/>
            <person name="Kasson M.T."/>
            <person name="De Fine Licht H.H."/>
            <person name="Stajich J.E."/>
        </authorList>
    </citation>
    <scope>NUCLEOTIDE SEQUENCE</scope>
    <source>
        <strain evidence="1">Berkeley</strain>
    </source>
</reference>
<evidence type="ECO:0000313" key="1">
    <source>
        <dbReference type="EMBL" id="KAJ9060694.1"/>
    </source>
</evidence>
<evidence type="ECO:0000313" key="2">
    <source>
        <dbReference type="Proteomes" id="UP001165960"/>
    </source>
</evidence>
<protein>
    <submittedName>
        <fullName evidence="1">Uncharacterized protein</fullName>
    </submittedName>
</protein>
<proteinExistence type="predicted"/>
<sequence>MIEQKHNVEKCALSSSTTPQPMNEKSTLEYIIDPNGPCFSFTILPKQRATRSQDPSPGQKLTPPLLKRTNREDTPSPSNPPSKASSGITPCTAQCYTVTPELNDSFMVPPSTLSPPVILVAGSQLNPNHPNSFTELEEVVKFDSPSSSLFDPRYVWKL</sequence>
<dbReference type="EMBL" id="QTSX02005147">
    <property type="protein sequence ID" value="KAJ9060694.1"/>
    <property type="molecule type" value="Genomic_DNA"/>
</dbReference>
<comment type="caution">
    <text evidence="1">The sequence shown here is derived from an EMBL/GenBank/DDBJ whole genome shotgun (WGS) entry which is preliminary data.</text>
</comment>
<organism evidence="1 2">
    <name type="scientific">Entomophthora muscae</name>
    <dbReference type="NCBI Taxonomy" id="34485"/>
    <lineage>
        <taxon>Eukaryota</taxon>
        <taxon>Fungi</taxon>
        <taxon>Fungi incertae sedis</taxon>
        <taxon>Zoopagomycota</taxon>
        <taxon>Entomophthoromycotina</taxon>
        <taxon>Entomophthoromycetes</taxon>
        <taxon>Entomophthorales</taxon>
        <taxon>Entomophthoraceae</taxon>
        <taxon>Entomophthora</taxon>
    </lineage>
</organism>
<gene>
    <name evidence="1" type="ORF">DSO57_1028142</name>
</gene>
<keyword evidence="2" id="KW-1185">Reference proteome</keyword>
<name>A0ACC2SEB2_9FUNG</name>